<evidence type="ECO:0000256" key="2">
    <source>
        <dbReference type="ARBA" id="ARBA00022553"/>
    </source>
</evidence>
<dbReference type="Gene3D" id="3.30.559.10">
    <property type="entry name" value="Chloramphenicol acetyltransferase-like domain"/>
    <property type="match status" value="1"/>
</dbReference>
<dbReference type="InParanoid" id="A0A074YBX1"/>
<accession>A0A074YBX1</accession>
<sequence>MTLLEQNLPTAAEVAALCHLREHQVEDVFSCTPQQVVQISEDRSELFHLVLSFGPGGDMKKWTQCVCRVVALNSILRTRIVRHQADYFQVVTTEHHTTESRSGDLQGFLASEASHDMSLGSALFRSTTIGNLFVASIHHAIMDHWSLNSFLRGDAAMLYLGIEPVERAPFKEFVSLCSSIDTSKADSFWAARFKDFPSIYPPVALGICPRPSKKLEKTLTLDLAVKGISESHIAWYAEAAWALTIATYVDNESIAYGIVMSGRSSMLGEAGHTLGPTTVEIPVQVNIHPNMTVETLIKGRAASLRELKAEPLLLQYGLPNIAATSNAASMASKFQSLFNIVPPQSISLPTTDEQEKSVALDNVIKHSRGGFALTFNCRLVGDDIMLEALYDPAILASDEIQHILDQFEHDLGILIEVPSGTKIGQLQRLNHHDCTKMLEWNTAMGRNLYASSAADRIVGDLRDKSWTSLGKMAYGFWIVDPKDNERLLPIGSVGELFVEHPSTLKGTTFRPQFDLGAVSTVPSWANDLCKKSTRLLRTSALARYDHDGRISVIGRHENRIRLAGRVVQLEHIEKAIKDDDAVRGAVVLPKIVSGRTRLVAILTLVGHERTDLRLMPEEISPGVSRCLEDIQEHIKSVLVGGEMPIIWHVVGRLPRLEDESIDRSAVRDWLKTL</sequence>
<dbReference type="PANTHER" id="PTHR45527:SF1">
    <property type="entry name" value="FATTY ACID SYNTHASE"/>
    <property type="match status" value="1"/>
</dbReference>
<dbReference type="Gene3D" id="3.40.50.12780">
    <property type="entry name" value="N-terminal domain of ligase-like"/>
    <property type="match status" value="1"/>
</dbReference>
<evidence type="ECO:0000313" key="4">
    <source>
        <dbReference type="EMBL" id="KEQ95230.1"/>
    </source>
</evidence>
<protein>
    <recommendedName>
        <fullName evidence="3">Condensation domain-containing protein</fullName>
    </recommendedName>
</protein>
<dbReference type="InterPro" id="IPR042099">
    <property type="entry name" value="ANL_N_sf"/>
</dbReference>
<dbReference type="Proteomes" id="UP000030641">
    <property type="component" value="Unassembled WGS sequence"/>
</dbReference>
<dbReference type="SUPFAM" id="SSF52777">
    <property type="entry name" value="CoA-dependent acyltransferases"/>
    <property type="match status" value="2"/>
</dbReference>
<dbReference type="InterPro" id="IPR001242">
    <property type="entry name" value="Condensation_dom"/>
</dbReference>
<feature type="domain" description="Condensation" evidence="3">
    <location>
        <begin position="55"/>
        <end position="420"/>
    </location>
</feature>
<dbReference type="GO" id="GO:0044550">
    <property type="term" value="P:secondary metabolite biosynthetic process"/>
    <property type="evidence" value="ECO:0007669"/>
    <property type="project" value="TreeGrafter"/>
</dbReference>
<feature type="non-terminal residue" evidence="4">
    <location>
        <position position="673"/>
    </location>
</feature>
<dbReference type="EMBL" id="KL584759">
    <property type="protein sequence ID" value="KEQ95230.1"/>
    <property type="molecule type" value="Genomic_DNA"/>
</dbReference>
<dbReference type="InterPro" id="IPR045851">
    <property type="entry name" value="AMP-bd_C_sf"/>
</dbReference>
<dbReference type="AlphaFoldDB" id="A0A074YBX1"/>
<gene>
    <name evidence="4" type="ORF">AUEXF2481DRAFT_39764</name>
</gene>
<dbReference type="OMA" id="TITLGHI"/>
<evidence type="ECO:0000256" key="1">
    <source>
        <dbReference type="ARBA" id="ARBA00022450"/>
    </source>
</evidence>
<keyword evidence="1" id="KW-0596">Phosphopantetheine</keyword>
<keyword evidence="5" id="KW-1185">Reference proteome</keyword>
<dbReference type="Pfam" id="PF00668">
    <property type="entry name" value="Condensation"/>
    <property type="match status" value="1"/>
</dbReference>
<organism evidence="4 5">
    <name type="scientific">Aureobasidium subglaciale (strain EXF-2481)</name>
    <name type="common">Aureobasidium pullulans var. subglaciale</name>
    <dbReference type="NCBI Taxonomy" id="1043005"/>
    <lineage>
        <taxon>Eukaryota</taxon>
        <taxon>Fungi</taxon>
        <taxon>Dikarya</taxon>
        <taxon>Ascomycota</taxon>
        <taxon>Pezizomycotina</taxon>
        <taxon>Dothideomycetes</taxon>
        <taxon>Dothideomycetidae</taxon>
        <taxon>Dothideales</taxon>
        <taxon>Saccotheciaceae</taxon>
        <taxon>Aureobasidium</taxon>
    </lineage>
</organism>
<dbReference type="SUPFAM" id="SSF56801">
    <property type="entry name" value="Acetyl-CoA synthetase-like"/>
    <property type="match status" value="1"/>
</dbReference>
<dbReference type="Gene3D" id="3.30.559.30">
    <property type="entry name" value="Nonribosomal peptide synthetase, condensation domain"/>
    <property type="match status" value="1"/>
</dbReference>
<keyword evidence="2" id="KW-0597">Phosphoprotein</keyword>
<dbReference type="RefSeq" id="XP_013343825.1">
    <property type="nucleotide sequence ID" value="XM_013488371.1"/>
</dbReference>
<dbReference type="GO" id="GO:0005737">
    <property type="term" value="C:cytoplasm"/>
    <property type="evidence" value="ECO:0007669"/>
    <property type="project" value="TreeGrafter"/>
</dbReference>
<proteinExistence type="predicted"/>
<dbReference type="InterPro" id="IPR023213">
    <property type="entry name" value="CAT-like_dom_sf"/>
</dbReference>
<dbReference type="PANTHER" id="PTHR45527">
    <property type="entry name" value="NONRIBOSOMAL PEPTIDE SYNTHETASE"/>
    <property type="match status" value="1"/>
</dbReference>
<dbReference type="Gene3D" id="3.30.300.30">
    <property type="match status" value="1"/>
</dbReference>
<dbReference type="OrthoDB" id="3944814at2759"/>
<dbReference type="HOGENOM" id="CLU_000022_2_12_1"/>
<dbReference type="GO" id="GO:0003824">
    <property type="term" value="F:catalytic activity"/>
    <property type="evidence" value="ECO:0007669"/>
    <property type="project" value="InterPro"/>
</dbReference>
<reference evidence="4 5" key="1">
    <citation type="journal article" date="2014" name="BMC Genomics">
        <title>Genome sequencing of four Aureobasidium pullulans varieties: biotechnological potential, stress tolerance, and description of new species.</title>
        <authorList>
            <person name="Gostin Ar C."/>
            <person name="Ohm R.A."/>
            <person name="Kogej T."/>
            <person name="Sonjak S."/>
            <person name="Turk M."/>
            <person name="Zajc J."/>
            <person name="Zalar P."/>
            <person name="Grube M."/>
            <person name="Sun H."/>
            <person name="Han J."/>
            <person name="Sharma A."/>
            <person name="Chiniquy J."/>
            <person name="Ngan C.Y."/>
            <person name="Lipzen A."/>
            <person name="Barry K."/>
            <person name="Grigoriev I.V."/>
            <person name="Gunde-Cimerman N."/>
        </authorList>
    </citation>
    <scope>NUCLEOTIDE SEQUENCE [LARGE SCALE GENOMIC DNA]</scope>
    <source>
        <strain evidence="4 5">EXF-2481</strain>
    </source>
</reference>
<dbReference type="GO" id="GO:0031177">
    <property type="term" value="F:phosphopantetheine binding"/>
    <property type="evidence" value="ECO:0007669"/>
    <property type="project" value="TreeGrafter"/>
</dbReference>
<dbReference type="GO" id="GO:0043041">
    <property type="term" value="P:amino acid activation for nonribosomal peptide biosynthetic process"/>
    <property type="evidence" value="ECO:0007669"/>
    <property type="project" value="TreeGrafter"/>
</dbReference>
<dbReference type="STRING" id="1043005.A0A074YBX1"/>
<evidence type="ECO:0000313" key="5">
    <source>
        <dbReference type="Proteomes" id="UP000030641"/>
    </source>
</evidence>
<dbReference type="GeneID" id="25366431"/>
<evidence type="ECO:0000259" key="3">
    <source>
        <dbReference type="Pfam" id="PF00668"/>
    </source>
</evidence>
<name>A0A074YBX1_AURSE</name>